<organism evidence="2 3">
    <name type="scientific">Halomonas koreensis</name>
    <dbReference type="NCBI Taxonomy" id="245385"/>
    <lineage>
        <taxon>Bacteria</taxon>
        <taxon>Pseudomonadati</taxon>
        <taxon>Pseudomonadota</taxon>
        <taxon>Gammaproteobacteria</taxon>
        <taxon>Oceanospirillales</taxon>
        <taxon>Halomonadaceae</taxon>
        <taxon>Halomonas</taxon>
    </lineage>
</organism>
<gene>
    <name evidence="2" type="ORF">QC818_08875</name>
</gene>
<dbReference type="EMBL" id="JARWAK010000006">
    <property type="protein sequence ID" value="MDR5866895.1"/>
    <property type="molecule type" value="Genomic_DNA"/>
</dbReference>
<dbReference type="RefSeq" id="WP_309652493.1">
    <property type="nucleotide sequence ID" value="NZ_JARWAK010000006.1"/>
</dbReference>
<evidence type="ECO:0000313" key="2">
    <source>
        <dbReference type="EMBL" id="MDR5866895.1"/>
    </source>
</evidence>
<feature type="region of interest" description="Disordered" evidence="1">
    <location>
        <begin position="1"/>
        <end position="44"/>
    </location>
</feature>
<name>A0ABU1G1V5_9GAMM</name>
<accession>A0ABU1G1V5</accession>
<sequence length="172" mass="18221">MIAGDQAAGLRAWAEREGRTTQGAAPAAPVEAPVEAPESPAAEPAPTTTLVVVGLPDTSAEQAARVTELFEEWAGRGRRWVGDPRRWKVVPLAVSSPHLAALAEQQPRWALWVGGDAEAFRRAFGVLARLAAAGGPRRLLAVHPPGMSRLGLLDNLRQAAGRYLGIDLLVMA</sequence>
<feature type="compositionally biased region" description="Low complexity" evidence="1">
    <location>
        <begin position="24"/>
        <end position="44"/>
    </location>
</feature>
<proteinExistence type="predicted"/>
<evidence type="ECO:0000256" key="1">
    <source>
        <dbReference type="SAM" id="MobiDB-lite"/>
    </source>
</evidence>
<keyword evidence="3" id="KW-1185">Reference proteome</keyword>
<reference evidence="2 3" key="1">
    <citation type="submission" date="2023-04" db="EMBL/GenBank/DDBJ databases">
        <title>A long-awaited taxogenomic arrangement of the family Halomonadaceae.</title>
        <authorList>
            <person name="De La Haba R."/>
            <person name="Chuvochina M."/>
            <person name="Wittouck S."/>
            <person name="Arahal D.R."/>
            <person name="Sanchez-Porro C."/>
            <person name="Hugenholtz P."/>
            <person name="Ventosa A."/>
        </authorList>
    </citation>
    <scope>NUCLEOTIDE SEQUENCE [LARGE SCALE GENOMIC DNA]</scope>
    <source>
        <strain evidence="2 3">DSM 23530</strain>
    </source>
</reference>
<comment type="caution">
    <text evidence="2">The sequence shown here is derived from an EMBL/GenBank/DDBJ whole genome shotgun (WGS) entry which is preliminary data.</text>
</comment>
<dbReference type="Proteomes" id="UP001264519">
    <property type="component" value="Unassembled WGS sequence"/>
</dbReference>
<protein>
    <submittedName>
        <fullName evidence="2">Uncharacterized protein</fullName>
    </submittedName>
</protein>
<evidence type="ECO:0000313" key="3">
    <source>
        <dbReference type="Proteomes" id="UP001264519"/>
    </source>
</evidence>